<keyword evidence="4" id="KW-1185">Reference proteome</keyword>
<dbReference type="AlphaFoldDB" id="A0A0V0RAN4"/>
<sequence length="72" mass="8321">LKSNDRLADRFAVVNENWDLLVNRVRLKQQRALVPQVLVLVLVLDAFLGQSDPQPHPKWARPEVQQDNLVCH</sequence>
<evidence type="ECO:0000256" key="1">
    <source>
        <dbReference type="SAM" id="MobiDB-lite"/>
    </source>
</evidence>
<dbReference type="EMBL" id="JYDL01001920">
    <property type="protein sequence ID" value="KRX11559.1"/>
    <property type="molecule type" value="Genomic_DNA"/>
</dbReference>
<feature type="transmembrane region" description="Helical" evidence="2">
    <location>
        <begin position="32"/>
        <end position="49"/>
    </location>
</feature>
<gene>
    <name evidence="3" type="ORF">T07_12648</name>
</gene>
<organism evidence="3 4">
    <name type="scientific">Trichinella nelsoni</name>
    <dbReference type="NCBI Taxonomy" id="6336"/>
    <lineage>
        <taxon>Eukaryota</taxon>
        <taxon>Metazoa</taxon>
        <taxon>Ecdysozoa</taxon>
        <taxon>Nematoda</taxon>
        <taxon>Enoplea</taxon>
        <taxon>Dorylaimia</taxon>
        <taxon>Trichinellida</taxon>
        <taxon>Trichinellidae</taxon>
        <taxon>Trichinella</taxon>
    </lineage>
</organism>
<accession>A0A0V0RAN4</accession>
<comment type="caution">
    <text evidence="3">The sequence shown here is derived from an EMBL/GenBank/DDBJ whole genome shotgun (WGS) entry which is preliminary data.</text>
</comment>
<feature type="non-terminal residue" evidence="3">
    <location>
        <position position="72"/>
    </location>
</feature>
<proteinExistence type="predicted"/>
<feature type="non-terminal residue" evidence="3">
    <location>
        <position position="1"/>
    </location>
</feature>
<reference evidence="3 4" key="1">
    <citation type="submission" date="2015-01" db="EMBL/GenBank/DDBJ databases">
        <title>Evolution of Trichinella species and genotypes.</title>
        <authorList>
            <person name="Korhonen P.K."/>
            <person name="Edoardo P."/>
            <person name="Giuseppe L.R."/>
            <person name="Gasser R.B."/>
        </authorList>
    </citation>
    <scope>NUCLEOTIDE SEQUENCE [LARGE SCALE GENOMIC DNA]</scope>
    <source>
        <strain evidence="3">ISS37</strain>
    </source>
</reference>
<feature type="region of interest" description="Disordered" evidence="1">
    <location>
        <begin position="51"/>
        <end position="72"/>
    </location>
</feature>
<keyword evidence="2" id="KW-1133">Transmembrane helix</keyword>
<evidence type="ECO:0000313" key="4">
    <source>
        <dbReference type="Proteomes" id="UP000054630"/>
    </source>
</evidence>
<dbReference type="Proteomes" id="UP000054630">
    <property type="component" value="Unassembled WGS sequence"/>
</dbReference>
<evidence type="ECO:0000313" key="3">
    <source>
        <dbReference type="EMBL" id="KRX11559.1"/>
    </source>
</evidence>
<keyword evidence="2" id="KW-0812">Transmembrane</keyword>
<evidence type="ECO:0000256" key="2">
    <source>
        <dbReference type="SAM" id="Phobius"/>
    </source>
</evidence>
<name>A0A0V0RAN4_9BILA</name>
<keyword evidence="2" id="KW-0472">Membrane</keyword>
<protein>
    <submittedName>
        <fullName evidence="3">Uncharacterized protein</fullName>
    </submittedName>
</protein>